<dbReference type="EMBL" id="PQFF01000331">
    <property type="protein sequence ID" value="RHZ59163.1"/>
    <property type="molecule type" value="Genomic_DNA"/>
</dbReference>
<dbReference type="AlphaFoldDB" id="A0A397HCV7"/>
<name>A0A397HCV7_9GLOM</name>
<feature type="region of interest" description="Disordered" evidence="1">
    <location>
        <begin position="1"/>
        <end position="34"/>
    </location>
</feature>
<gene>
    <name evidence="2" type="ORF">Glove_365g289</name>
</gene>
<evidence type="ECO:0000313" key="3">
    <source>
        <dbReference type="Proteomes" id="UP000266861"/>
    </source>
</evidence>
<dbReference type="Proteomes" id="UP000266861">
    <property type="component" value="Unassembled WGS sequence"/>
</dbReference>
<comment type="caution">
    <text evidence="2">The sequence shown here is derived from an EMBL/GenBank/DDBJ whole genome shotgun (WGS) entry which is preliminary data.</text>
</comment>
<proteinExistence type="predicted"/>
<evidence type="ECO:0000313" key="2">
    <source>
        <dbReference type="EMBL" id="RHZ59163.1"/>
    </source>
</evidence>
<evidence type="ECO:0000256" key="1">
    <source>
        <dbReference type="SAM" id="MobiDB-lite"/>
    </source>
</evidence>
<accession>A0A397HCV7</accession>
<organism evidence="2 3">
    <name type="scientific">Diversispora epigaea</name>
    <dbReference type="NCBI Taxonomy" id="1348612"/>
    <lineage>
        <taxon>Eukaryota</taxon>
        <taxon>Fungi</taxon>
        <taxon>Fungi incertae sedis</taxon>
        <taxon>Mucoromycota</taxon>
        <taxon>Glomeromycotina</taxon>
        <taxon>Glomeromycetes</taxon>
        <taxon>Diversisporales</taxon>
        <taxon>Diversisporaceae</taxon>
        <taxon>Diversispora</taxon>
    </lineage>
</organism>
<keyword evidence="3" id="KW-1185">Reference proteome</keyword>
<protein>
    <submittedName>
        <fullName evidence="2">Uncharacterized protein</fullName>
    </submittedName>
</protein>
<reference evidence="2 3" key="1">
    <citation type="submission" date="2018-08" db="EMBL/GenBank/DDBJ databases">
        <title>Genome and evolution of the arbuscular mycorrhizal fungus Diversispora epigaea (formerly Glomus versiforme) and its bacterial endosymbionts.</title>
        <authorList>
            <person name="Sun X."/>
            <person name="Fei Z."/>
            <person name="Harrison M."/>
        </authorList>
    </citation>
    <scope>NUCLEOTIDE SEQUENCE [LARGE SCALE GENOMIC DNA]</scope>
    <source>
        <strain evidence="2 3">IT104</strain>
    </source>
</reference>
<sequence>MADNQNGNNMNFNKNQNSNNNNSKVNNNGNDTGNNDSLVGMEIKCLVVDETFLTQLSNFLKIMNNKMDNSTPIIASISTAPPTHKRGRPKKKKIKTYLKLIFIKFILPQYQSP</sequence>